<sequence length="129" mass="14928">MIFVMFWFVLHMITNSIKFAGISGKILKSSPHGNFQVVQLSKRVIICGTFSNKFNWSEIPEHQSGFESFITYIGCKSKTEYPKLKNIIQTLDGHCEELRQAKRSLDFPLEFKVRELTPESVKRLVKSLK</sequence>
<accession>U7QNT4</accession>
<dbReference type="AlphaFoldDB" id="U7QNT4"/>
<dbReference type="EMBL" id="AUZM01000008">
    <property type="protein sequence ID" value="ERT08790.1"/>
    <property type="molecule type" value="Genomic_DNA"/>
</dbReference>
<name>U7QNT4_9CYAN</name>
<protein>
    <submittedName>
        <fullName evidence="1">Uncharacterized protein</fullName>
    </submittedName>
</protein>
<dbReference type="Proteomes" id="UP000017127">
    <property type="component" value="Unassembled WGS sequence"/>
</dbReference>
<keyword evidence="2" id="KW-1185">Reference proteome</keyword>
<proteinExistence type="predicted"/>
<comment type="caution">
    <text evidence="1">The sequence shown here is derived from an EMBL/GenBank/DDBJ whole genome shotgun (WGS) entry which is preliminary data.</text>
</comment>
<gene>
    <name evidence="1" type="ORF">M595_1222</name>
</gene>
<evidence type="ECO:0000313" key="1">
    <source>
        <dbReference type="EMBL" id="ERT08790.1"/>
    </source>
</evidence>
<evidence type="ECO:0000313" key="2">
    <source>
        <dbReference type="Proteomes" id="UP000017127"/>
    </source>
</evidence>
<organism evidence="1 2">
    <name type="scientific">Lyngbya aestuarii BL J</name>
    <dbReference type="NCBI Taxonomy" id="1348334"/>
    <lineage>
        <taxon>Bacteria</taxon>
        <taxon>Bacillati</taxon>
        <taxon>Cyanobacteriota</taxon>
        <taxon>Cyanophyceae</taxon>
        <taxon>Oscillatoriophycideae</taxon>
        <taxon>Oscillatoriales</taxon>
        <taxon>Microcoleaceae</taxon>
        <taxon>Lyngbya</taxon>
    </lineage>
</organism>
<reference evidence="1 2" key="1">
    <citation type="journal article" date="2013" name="Front. Microbiol.">
        <title>Comparative genomic analyses of the cyanobacterium, Lyngbya aestuarii BL J, a powerful hydrogen producer.</title>
        <authorList>
            <person name="Kothari A."/>
            <person name="Vaughn M."/>
            <person name="Garcia-Pichel F."/>
        </authorList>
    </citation>
    <scope>NUCLEOTIDE SEQUENCE [LARGE SCALE GENOMIC DNA]</scope>
    <source>
        <strain evidence="1 2">BL J</strain>
    </source>
</reference>